<organism evidence="1 2">
    <name type="scientific">Wickerhamomyces pijperi</name>
    <name type="common">Yeast</name>
    <name type="synonym">Pichia pijperi</name>
    <dbReference type="NCBI Taxonomy" id="599730"/>
    <lineage>
        <taxon>Eukaryota</taxon>
        <taxon>Fungi</taxon>
        <taxon>Dikarya</taxon>
        <taxon>Ascomycota</taxon>
        <taxon>Saccharomycotina</taxon>
        <taxon>Saccharomycetes</taxon>
        <taxon>Phaffomycetales</taxon>
        <taxon>Wickerhamomycetaceae</taxon>
        <taxon>Wickerhamomyces</taxon>
    </lineage>
</organism>
<dbReference type="EMBL" id="JAEUBG010004410">
    <property type="protein sequence ID" value="KAH3681496.1"/>
    <property type="molecule type" value="Genomic_DNA"/>
</dbReference>
<comment type="caution">
    <text evidence="1">The sequence shown here is derived from an EMBL/GenBank/DDBJ whole genome shotgun (WGS) entry which is preliminary data.</text>
</comment>
<name>A0A9P8TJU4_WICPI</name>
<dbReference type="Proteomes" id="UP000774326">
    <property type="component" value="Unassembled WGS sequence"/>
</dbReference>
<evidence type="ECO:0000313" key="1">
    <source>
        <dbReference type="EMBL" id="KAH3681496.1"/>
    </source>
</evidence>
<accession>A0A9P8TJU4</accession>
<reference evidence="1" key="2">
    <citation type="submission" date="2021-01" db="EMBL/GenBank/DDBJ databases">
        <authorList>
            <person name="Schikora-Tamarit M.A."/>
        </authorList>
    </citation>
    <scope>NUCLEOTIDE SEQUENCE</scope>
    <source>
        <strain evidence="1">CBS2887</strain>
    </source>
</reference>
<reference evidence="1" key="1">
    <citation type="journal article" date="2021" name="Open Biol.">
        <title>Shared evolutionary footprints suggest mitochondrial oxidative damage underlies multiple complex I losses in fungi.</title>
        <authorList>
            <person name="Schikora-Tamarit M.A."/>
            <person name="Marcet-Houben M."/>
            <person name="Nosek J."/>
            <person name="Gabaldon T."/>
        </authorList>
    </citation>
    <scope>NUCLEOTIDE SEQUENCE</scope>
    <source>
        <strain evidence="1">CBS2887</strain>
    </source>
</reference>
<protein>
    <submittedName>
        <fullName evidence="1">Uncharacterized protein</fullName>
    </submittedName>
</protein>
<sequence length="193" mass="22704">MSFNKTTTILTPKSTTAATSDVSAQWMPIMDDLFYFIYDVANYWYWRKRKHDGTELPRLDPDDDRFIDESILTEEQANVKINEEFLKNLDKESEVYKMYRAQQGQENLNYIVSQWDKVSDAEELYLKKVSFKELVDVEITYYVNKQGRVVTVCLENVKKGKESIVKKMLNGLEIRGERRKCCVINEKGGRKKN</sequence>
<dbReference type="AlphaFoldDB" id="A0A9P8TJU4"/>
<evidence type="ECO:0000313" key="2">
    <source>
        <dbReference type="Proteomes" id="UP000774326"/>
    </source>
</evidence>
<keyword evidence="2" id="KW-1185">Reference proteome</keyword>
<gene>
    <name evidence="1" type="ORF">WICPIJ_007575</name>
</gene>
<proteinExistence type="predicted"/>